<organism evidence="1 2">
    <name type="scientific">Gordonia phage Schmidt</name>
    <dbReference type="NCBI Taxonomy" id="2301697"/>
    <lineage>
        <taxon>Viruses</taxon>
        <taxon>Duplodnaviria</taxon>
        <taxon>Heunggongvirae</taxon>
        <taxon>Uroviricota</taxon>
        <taxon>Caudoviricetes</taxon>
        <taxon>Ruthgordonvirinae</taxon>
        <taxon>Schmidtvirus</taxon>
        <taxon>Schmidtvirus schmidt</taxon>
    </lineage>
</organism>
<keyword evidence="2" id="KW-1185">Reference proteome</keyword>
<accession>A0A385E0C8</accession>
<dbReference type="RefSeq" id="YP_010050942.1">
    <property type="nucleotide sequence ID" value="NC_054436.1"/>
</dbReference>
<name>A0A385E0C8_9CAUD</name>
<reference evidence="1 2" key="1">
    <citation type="submission" date="2018-07" db="EMBL/GenBank/DDBJ databases">
        <authorList>
            <person name="Roberston F.H."/>
            <person name="Ghiringhelli B.C."/>
            <person name="Garcia S."/>
            <person name="Henry S."/>
            <person name="Naegele L."/>
            <person name="Slowan-Pomeroy T."/>
            <person name="Briggs L.A."/>
            <person name="Warner M.H."/>
            <person name="Garlena R.A."/>
            <person name="Russell D.A."/>
            <person name="Pope W.H."/>
            <person name="Jacobs-Sera D."/>
            <person name="Hatfull G.F."/>
        </authorList>
    </citation>
    <scope>NUCLEOTIDE SEQUENCE [LARGE SCALE GENOMIC DNA]</scope>
</reference>
<dbReference type="EMBL" id="MH651189">
    <property type="protein sequence ID" value="AXQ65124.1"/>
    <property type="molecule type" value="Genomic_DNA"/>
</dbReference>
<evidence type="ECO:0000313" key="1">
    <source>
        <dbReference type="EMBL" id="AXQ65124.1"/>
    </source>
</evidence>
<sequence length="106" mass="12018">MTLIPYGYNVMDMTNTADTATIHHYADGFTIREVTIRDRDRTFTNAYVRFTENGCDFQTGAYGSLEDAEYRMRCERRRIFGSLAENVMCNCGHCDACGHPATCDGH</sequence>
<gene>
    <name evidence="1" type="primary">2</name>
    <name evidence="1" type="ORF">SEA_SCHMIDT_2</name>
</gene>
<evidence type="ECO:0000313" key="2">
    <source>
        <dbReference type="Proteomes" id="UP000262719"/>
    </source>
</evidence>
<dbReference type="KEGG" id="vg:63911681"/>
<proteinExistence type="predicted"/>
<dbReference type="Proteomes" id="UP000262719">
    <property type="component" value="Segment"/>
</dbReference>
<protein>
    <submittedName>
        <fullName evidence="1">Uncharacterized protein</fullName>
    </submittedName>
</protein>
<dbReference type="GeneID" id="63911681"/>